<comment type="catalytic activity">
    <reaction evidence="9">
        <text>a 2'-deoxyribonucleoside 5'-diphosphate + [thioredoxin]-disulfide + H2O = a ribonucleoside 5'-diphosphate + [thioredoxin]-dithiol</text>
        <dbReference type="Rhea" id="RHEA:23252"/>
        <dbReference type="Rhea" id="RHEA-COMP:10698"/>
        <dbReference type="Rhea" id="RHEA-COMP:10700"/>
        <dbReference type="ChEBI" id="CHEBI:15377"/>
        <dbReference type="ChEBI" id="CHEBI:29950"/>
        <dbReference type="ChEBI" id="CHEBI:50058"/>
        <dbReference type="ChEBI" id="CHEBI:57930"/>
        <dbReference type="ChEBI" id="CHEBI:73316"/>
        <dbReference type="EC" id="1.17.4.1"/>
    </reaction>
</comment>
<evidence type="ECO:0000313" key="12">
    <source>
        <dbReference type="EMBL" id="CAJ1962861.1"/>
    </source>
</evidence>
<dbReference type="InterPro" id="IPR039718">
    <property type="entry name" value="Rrm1"/>
</dbReference>
<accession>A0AAD2G4N9</accession>
<comment type="caution">
    <text evidence="12">The sequence shown here is derived from an EMBL/GenBank/DDBJ whole genome shotgun (WGS) entry which is preliminary data.</text>
</comment>
<dbReference type="Proteomes" id="UP001295423">
    <property type="component" value="Unassembled WGS sequence"/>
</dbReference>
<dbReference type="NCBIfam" id="TIGR02506">
    <property type="entry name" value="NrdE_NrdA"/>
    <property type="match status" value="1"/>
</dbReference>
<evidence type="ECO:0000256" key="10">
    <source>
        <dbReference type="SAM" id="SignalP"/>
    </source>
</evidence>
<dbReference type="GO" id="GO:0005971">
    <property type="term" value="C:ribonucleoside-diphosphate reductase complex"/>
    <property type="evidence" value="ECO:0007669"/>
    <property type="project" value="TreeGrafter"/>
</dbReference>
<dbReference type="GO" id="GO:0009263">
    <property type="term" value="P:deoxyribonucleotide biosynthetic process"/>
    <property type="evidence" value="ECO:0007669"/>
    <property type="project" value="UniProtKB-KW"/>
</dbReference>
<dbReference type="GO" id="GO:0005524">
    <property type="term" value="F:ATP binding"/>
    <property type="evidence" value="ECO:0007669"/>
    <property type="project" value="UniProtKB-UniRule"/>
</dbReference>
<protein>
    <recommendedName>
        <fullName evidence="2 9">Ribonucleoside-diphosphate reductase</fullName>
        <ecNumber evidence="2 9">1.17.4.1</ecNumber>
    </recommendedName>
</protein>
<evidence type="ECO:0000256" key="3">
    <source>
        <dbReference type="ARBA" id="ARBA00022533"/>
    </source>
</evidence>
<evidence type="ECO:0000256" key="1">
    <source>
        <dbReference type="ARBA" id="ARBA00010406"/>
    </source>
</evidence>
<evidence type="ECO:0000256" key="5">
    <source>
        <dbReference type="ARBA" id="ARBA00022840"/>
    </source>
</evidence>
<dbReference type="SUPFAM" id="SSF51998">
    <property type="entry name" value="PFL-like glycyl radical enzymes"/>
    <property type="match status" value="1"/>
</dbReference>
<dbReference type="GO" id="GO:0004748">
    <property type="term" value="F:ribonucleoside-diphosphate reductase activity, thioredoxin disulfide as acceptor"/>
    <property type="evidence" value="ECO:0007669"/>
    <property type="project" value="UniProtKB-EC"/>
</dbReference>
<keyword evidence="5 8" id="KW-0067">ATP-binding</keyword>
<keyword evidence="13" id="KW-1185">Reference proteome</keyword>
<keyword evidence="4 8" id="KW-0547">Nucleotide-binding</keyword>
<sequence>MMPLKKSRMALLMLTVQLCQQTTASNPFINTRATFVSGGATRPTMFEKIKDVASTDSEVIFIQKRGGSREPLNRSKVFNYLQSLASDMTQDGTAVTTGINLEGITESIMRGMYHNATTTEINTLAAETAASMTTQHLSYGRLAARIAVGQNHKTTPSTFTEAMEILDQETKYISDDVLNLLRRRGDEINNEIVNERDLDLTYFGFKTLERSYLLKNDAGRILERPQYLIMRVALGIHCTDLGEITQEEEDERLQAAFQTYHMMSQGFFSHASPTLFHSGTTHPQLSSCFLVQMSEDSISGIYDTLKRCAVISKAAGGIGLSVHNIRARGTPIKGTRGVSNGLVPMLRVYDVTSRYVDQGGGKRPGAFAIYIEPWHADVLDLLNLKKNHGKEEQRARDLFYGLWIPDLFMKRVENDEMWSLMCPDLTPGLAACHGKEFEELYCKYEKEGKFVRQLRARDVWAAILESQIETGTPYMLYKDAANTKSNQQNLGTIQCSNLCTEIIQYTDSEEVAVCNLASICLPKFVVSDRGQFGSVSLDSGRAYYDHEALHRITKMVTRNLNRIIDINSYPIDGARTSNMKHRPIGIGVSGLADAFIRMGLPFASTEAQELNEAIFETVYHAALEASIELAEEQGAYETFADSPASKGQFQFDLWGEQADGLPSKRVSREQGGPTLSHKYPASCGDNGYDWEGLRKRMMSTGLRNSLLVAPMPTASTSQILGVNECFEPFSSNLYLRRVKAGEFIMANPHMLQDLVDRGLWTPEVRNQLMRDGGSVANIDSIPPRLKEIYKTVWEIKMKSIIDMAADRGKFIDQSQSLNLFIADPTVDKLTAMHFYAWKKGLKTGMYYLRTKPAVNAIQYTVENTLPSTIPVVDEEDVCVSCQS</sequence>
<dbReference type="SUPFAM" id="SSF48168">
    <property type="entry name" value="R1 subunit of ribonucleotide reductase, N-terminal domain"/>
    <property type="match status" value="1"/>
</dbReference>
<dbReference type="PRINTS" id="PR01183">
    <property type="entry name" value="RIBORDTASEM1"/>
</dbReference>
<comment type="function">
    <text evidence="9">Provides the precursors necessary for DNA synthesis. Catalyzes the biosynthesis of deoxyribonucleotides from the corresponding ribonucleotides.</text>
</comment>
<dbReference type="PANTHER" id="PTHR11573">
    <property type="entry name" value="RIBONUCLEOSIDE-DIPHOSPHATE REDUCTASE LARGE CHAIN"/>
    <property type="match status" value="1"/>
</dbReference>
<dbReference type="InterPro" id="IPR005144">
    <property type="entry name" value="ATP-cone_dom"/>
</dbReference>
<feature type="chain" id="PRO_5042208551" description="Ribonucleoside-diphosphate reductase" evidence="10">
    <location>
        <begin position="25"/>
        <end position="883"/>
    </location>
</feature>
<organism evidence="12 13">
    <name type="scientific">Cylindrotheca closterium</name>
    <dbReference type="NCBI Taxonomy" id="2856"/>
    <lineage>
        <taxon>Eukaryota</taxon>
        <taxon>Sar</taxon>
        <taxon>Stramenopiles</taxon>
        <taxon>Ochrophyta</taxon>
        <taxon>Bacillariophyta</taxon>
        <taxon>Bacillariophyceae</taxon>
        <taxon>Bacillariophycidae</taxon>
        <taxon>Bacillariales</taxon>
        <taxon>Bacillariaceae</taxon>
        <taxon>Cylindrotheca</taxon>
    </lineage>
</organism>
<dbReference type="AlphaFoldDB" id="A0AAD2G4N9"/>
<feature type="signal peptide" evidence="10">
    <location>
        <begin position="1"/>
        <end position="24"/>
    </location>
</feature>
<name>A0AAD2G4N9_9STRA</name>
<dbReference type="InterPro" id="IPR013509">
    <property type="entry name" value="RNR_lsu_N"/>
</dbReference>
<dbReference type="PANTHER" id="PTHR11573:SF6">
    <property type="entry name" value="RIBONUCLEOSIDE-DIPHOSPHATE REDUCTASE LARGE SUBUNIT"/>
    <property type="match status" value="1"/>
</dbReference>
<evidence type="ECO:0000256" key="8">
    <source>
        <dbReference type="PROSITE-ProRule" id="PRU00492"/>
    </source>
</evidence>
<proteinExistence type="inferred from homology"/>
<reference evidence="12" key="1">
    <citation type="submission" date="2023-08" db="EMBL/GenBank/DDBJ databases">
        <authorList>
            <person name="Audoor S."/>
            <person name="Bilcke G."/>
        </authorList>
    </citation>
    <scope>NUCLEOTIDE SEQUENCE</scope>
</reference>
<keyword evidence="7 9" id="KW-0215">Deoxyribonucleotide synthesis</keyword>
<keyword evidence="10" id="KW-0732">Signal</keyword>
<dbReference type="InterPro" id="IPR000788">
    <property type="entry name" value="RNR_lg_C"/>
</dbReference>
<dbReference type="Gene3D" id="3.20.70.20">
    <property type="match status" value="1"/>
</dbReference>
<evidence type="ECO:0000256" key="6">
    <source>
        <dbReference type="ARBA" id="ARBA00023002"/>
    </source>
</evidence>
<keyword evidence="6 9" id="KW-0560">Oxidoreductase</keyword>
<evidence type="ECO:0000259" key="11">
    <source>
        <dbReference type="PROSITE" id="PS51161"/>
    </source>
</evidence>
<dbReference type="Pfam" id="PF02867">
    <property type="entry name" value="Ribonuc_red_lgC"/>
    <property type="match status" value="1"/>
</dbReference>
<dbReference type="PROSITE" id="PS51161">
    <property type="entry name" value="ATP_CONE"/>
    <property type="match status" value="1"/>
</dbReference>
<dbReference type="InterPro" id="IPR013346">
    <property type="entry name" value="NrdE_NrdA_C"/>
</dbReference>
<gene>
    <name evidence="12" type="ORF">CYCCA115_LOCUS19889</name>
</gene>
<feature type="domain" description="ATP-cone" evidence="11">
    <location>
        <begin position="60"/>
        <end position="157"/>
    </location>
</feature>
<evidence type="ECO:0000256" key="4">
    <source>
        <dbReference type="ARBA" id="ARBA00022741"/>
    </source>
</evidence>
<evidence type="ECO:0000256" key="7">
    <source>
        <dbReference type="ARBA" id="ARBA00023116"/>
    </source>
</evidence>
<dbReference type="Pfam" id="PF00317">
    <property type="entry name" value="Ribonuc_red_lgN"/>
    <property type="match status" value="1"/>
</dbReference>
<dbReference type="EMBL" id="CAKOGP040002125">
    <property type="protein sequence ID" value="CAJ1962861.1"/>
    <property type="molecule type" value="Genomic_DNA"/>
</dbReference>
<evidence type="ECO:0000256" key="9">
    <source>
        <dbReference type="RuleBase" id="RU003410"/>
    </source>
</evidence>
<dbReference type="PROSITE" id="PS00089">
    <property type="entry name" value="RIBORED_LARGE"/>
    <property type="match status" value="1"/>
</dbReference>
<dbReference type="CDD" id="cd01679">
    <property type="entry name" value="RNR_I"/>
    <property type="match status" value="1"/>
</dbReference>
<comment type="similarity">
    <text evidence="1 9">Belongs to the ribonucleoside diphosphate reductase large chain family.</text>
</comment>
<keyword evidence="3" id="KW-0021">Allosteric enzyme</keyword>
<evidence type="ECO:0000256" key="2">
    <source>
        <dbReference type="ARBA" id="ARBA00012274"/>
    </source>
</evidence>
<dbReference type="EC" id="1.17.4.1" evidence="2 9"/>
<dbReference type="InterPro" id="IPR008926">
    <property type="entry name" value="RNR_R1-su_N"/>
</dbReference>
<evidence type="ECO:0000313" key="13">
    <source>
        <dbReference type="Proteomes" id="UP001295423"/>
    </source>
</evidence>